<dbReference type="AlphaFoldDB" id="A0A6P9EVJ0"/>
<dbReference type="InterPro" id="IPR023210">
    <property type="entry name" value="NADP_OxRdtase_dom"/>
</dbReference>
<dbReference type="SUPFAM" id="SSF51430">
    <property type="entry name" value="NAD(P)-linked oxidoreductase"/>
    <property type="match status" value="1"/>
</dbReference>
<organism evidence="3 4">
    <name type="scientific">Juglans regia</name>
    <name type="common">English walnut</name>
    <dbReference type="NCBI Taxonomy" id="51240"/>
    <lineage>
        <taxon>Eukaryota</taxon>
        <taxon>Viridiplantae</taxon>
        <taxon>Streptophyta</taxon>
        <taxon>Embryophyta</taxon>
        <taxon>Tracheophyta</taxon>
        <taxon>Spermatophyta</taxon>
        <taxon>Magnoliopsida</taxon>
        <taxon>eudicotyledons</taxon>
        <taxon>Gunneridae</taxon>
        <taxon>Pentapetalae</taxon>
        <taxon>rosids</taxon>
        <taxon>fabids</taxon>
        <taxon>Fagales</taxon>
        <taxon>Juglandaceae</taxon>
        <taxon>Juglans</taxon>
    </lineage>
</organism>
<dbReference type="PANTHER" id="PTHR43625:SF99">
    <property type="entry name" value="ALDO-KETO REDUCTASE 1-RELATED"/>
    <property type="match status" value="1"/>
</dbReference>
<evidence type="ECO:0000256" key="2">
    <source>
        <dbReference type="ARBA" id="ARBA00023002"/>
    </source>
</evidence>
<proteinExistence type="predicted"/>
<protein>
    <submittedName>
        <fullName evidence="4">Probable aldo-keto reductase 1</fullName>
    </submittedName>
</protein>
<dbReference type="Proteomes" id="UP000235220">
    <property type="component" value="Chromosome 11"/>
</dbReference>
<dbReference type="Pfam" id="PF00248">
    <property type="entry name" value="Aldo_ket_red"/>
    <property type="match status" value="1"/>
</dbReference>
<dbReference type="Gene3D" id="3.20.20.100">
    <property type="entry name" value="NADP-dependent oxidoreductase domain"/>
    <property type="match status" value="1"/>
</dbReference>
<keyword evidence="2" id="KW-0560">Oxidoreductase</keyword>
<accession>A0A6P9EVJ0</accession>
<dbReference type="GO" id="GO:0016491">
    <property type="term" value="F:oxidoreductase activity"/>
    <property type="evidence" value="ECO:0007669"/>
    <property type="project" value="UniProtKB-KW"/>
</dbReference>
<evidence type="ECO:0000256" key="1">
    <source>
        <dbReference type="ARBA" id="ARBA00022857"/>
    </source>
</evidence>
<reference evidence="4" key="1">
    <citation type="submission" date="2025-08" db="UniProtKB">
        <authorList>
            <consortium name="RefSeq"/>
        </authorList>
    </citation>
    <scope>IDENTIFICATION</scope>
    <source>
        <tissue evidence="4">Leaves</tissue>
    </source>
</reference>
<dbReference type="Gramene" id="Jr11_08840_p1">
    <property type="protein sequence ID" value="cds.Jr11_08840_p1"/>
    <property type="gene ID" value="Jr11_08840"/>
</dbReference>
<gene>
    <name evidence="4" type="primary">LOC109016275</name>
</gene>
<evidence type="ECO:0000313" key="3">
    <source>
        <dbReference type="Proteomes" id="UP000235220"/>
    </source>
</evidence>
<dbReference type="InterPro" id="IPR050791">
    <property type="entry name" value="Aldo-Keto_reductase"/>
</dbReference>
<keyword evidence="1" id="KW-0521">NADP</keyword>
<evidence type="ECO:0000313" key="4">
    <source>
        <dbReference type="RefSeq" id="XP_035551271.1"/>
    </source>
</evidence>
<sequence length="344" mass="38046">MAQANDVQIPRVKLGNQGLEVSKLGFGCMGLTGAYNSPLSDEDGISVIKHAFSKGITFFDTADVYGPHTNEILLGKALKQLPREKIQIATKFGIQRPVFSRMVVNGSPEYVRSCCEASLKRLDVEYIDLYYQHRVDTKVPIEETIGELKKLVEEGKVKYIGLSEASPDTIRRAHAIHPITAVQMEWSLWTRDLEEEIIPLCRELGIGIVPYSPLGLGFFAGKGVVETVATNSNLVNHPRFQGENLDKNKTIYTRIESLARKHECTPAQLALAWVLEQGDDVVPIPGTTKIKNLDNNIGSLKVKLTGEALKEISDAVPIEEVAGGRSFINADHLQWKFANTPPKN</sequence>
<dbReference type="GeneID" id="109016275"/>
<name>A0A6P9EVJ0_JUGRE</name>
<dbReference type="KEGG" id="jre:109016275"/>
<keyword evidence="3" id="KW-1185">Reference proteome</keyword>
<dbReference type="InterPro" id="IPR036812">
    <property type="entry name" value="NAD(P)_OxRdtase_dom_sf"/>
</dbReference>
<dbReference type="OrthoDB" id="37537at2759"/>
<dbReference type="RefSeq" id="XP_035551271.1">
    <property type="nucleotide sequence ID" value="XM_035695378.1"/>
</dbReference>
<dbReference type="GO" id="GO:0005737">
    <property type="term" value="C:cytoplasm"/>
    <property type="evidence" value="ECO:0000318"/>
    <property type="project" value="GO_Central"/>
</dbReference>
<dbReference type="CDD" id="cd19145">
    <property type="entry name" value="AKR_AKR13D1"/>
    <property type="match status" value="1"/>
</dbReference>
<dbReference type="PANTHER" id="PTHR43625">
    <property type="entry name" value="AFLATOXIN B1 ALDEHYDE REDUCTASE"/>
    <property type="match status" value="1"/>
</dbReference>